<comment type="caution">
    <text evidence="1">The sequence shown here is derived from an EMBL/GenBank/DDBJ whole genome shotgun (WGS) entry which is preliminary data.</text>
</comment>
<organism evidence="1">
    <name type="scientific">marine sediment metagenome</name>
    <dbReference type="NCBI Taxonomy" id="412755"/>
    <lineage>
        <taxon>unclassified sequences</taxon>
        <taxon>metagenomes</taxon>
        <taxon>ecological metagenomes</taxon>
    </lineage>
</organism>
<sequence>MTLQEKLAFKEKLRKWKKDLTPEDLKSVINQIEDPVTKLIAKKILLEKEF</sequence>
<dbReference type="EMBL" id="LAZR01035721">
    <property type="protein sequence ID" value="KKL26755.1"/>
    <property type="molecule type" value="Genomic_DNA"/>
</dbReference>
<protein>
    <submittedName>
        <fullName evidence="1">Uncharacterized protein</fullName>
    </submittedName>
</protein>
<gene>
    <name evidence="1" type="ORF">LCGC14_2392090</name>
</gene>
<dbReference type="AlphaFoldDB" id="A0A0F9BXX3"/>
<accession>A0A0F9BXX3</accession>
<reference evidence="1" key="1">
    <citation type="journal article" date="2015" name="Nature">
        <title>Complex archaea that bridge the gap between prokaryotes and eukaryotes.</title>
        <authorList>
            <person name="Spang A."/>
            <person name="Saw J.H."/>
            <person name="Jorgensen S.L."/>
            <person name="Zaremba-Niedzwiedzka K."/>
            <person name="Martijn J."/>
            <person name="Lind A.E."/>
            <person name="van Eijk R."/>
            <person name="Schleper C."/>
            <person name="Guy L."/>
            <person name="Ettema T.J."/>
        </authorList>
    </citation>
    <scope>NUCLEOTIDE SEQUENCE</scope>
</reference>
<proteinExistence type="predicted"/>
<evidence type="ECO:0000313" key="1">
    <source>
        <dbReference type="EMBL" id="KKL26755.1"/>
    </source>
</evidence>
<name>A0A0F9BXX3_9ZZZZ</name>